<dbReference type="EMBL" id="AP020326">
    <property type="protein sequence ID" value="BBN49924.1"/>
    <property type="molecule type" value="Genomic_DNA"/>
</dbReference>
<reference evidence="2 3" key="1">
    <citation type="submission" date="2019-09" db="EMBL/GenBank/DDBJ databases">
        <title>Complete genome sequence of Mycobacterium avium subsp. hominissuis strain JP-H-1.</title>
        <authorList>
            <person name="Kinoshita Y."/>
            <person name="Niwa H."/>
            <person name="Uchida-Fujii E."/>
            <person name="Nukada T."/>
        </authorList>
    </citation>
    <scope>NUCLEOTIDE SEQUENCE [LARGE SCALE GENOMIC DNA]</scope>
    <source>
        <strain evidence="2 3">JP-H-1</strain>
    </source>
</reference>
<protein>
    <submittedName>
        <fullName evidence="2">Uncharacterized protein</fullName>
    </submittedName>
</protein>
<dbReference type="Proteomes" id="UP000327362">
    <property type="component" value="Chromosome"/>
</dbReference>
<feature type="compositionally biased region" description="Polar residues" evidence="1">
    <location>
        <begin position="1"/>
        <end position="21"/>
    </location>
</feature>
<dbReference type="AlphaFoldDB" id="A0AAI8SR47"/>
<feature type="compositionally biased region" description="Polar residues" evidence="1">
    <location>
        <begin position="46"/>
        <end position="63"/>
    </location>
</feature>
<sequence>MSSGVCTRRQNTETAENSAPASSDPLAPLVSWKLPRPSSAAAGWPTSASTGTRLASDSPSPATRFSDPPPEVAATTPSPAPLRLYPSAIAAAENSCLASTAVSSGRKCAAS</sequence>
<evidence type="ECO:0000313" key="3">
    <source>
        <dbReference type="Proteomes" id="UP000327362"/>
    </source>
</evidence>
<proteinExistence type="predicted"/>
<evidence type="ECO:0000313" key="2">
    <source>
        <dbReference type="EMBL" id="BBN49924.1"/>
    </source>
</evidence>
<evidence type="ECO:0000256" key="1">
    <source>
        <dbReference type="SAM" id="MobiDB-lite"/>
    </source>
</evidence>
<organism evidence="2 3">
    <name type="scientific">Mycobacterium avium subsp. hominissuis</name>
    <dbReference type="NCBI Taxonomy" id="439334"/>
    <lineage>
        <taxon>Bacteria</taxon>
        <taxon>Bacillati</taxon>
        <taxon>Actinomycetota</taxon>
        <taxon>Actinomycetes</taxon>
        <taxon>Mycobacteriales</taxon>
        <taxon>Mycobacteriaceae</taxon>
        <taxon>Mycobacterium</taxon>
        <taxon>Mycobacterium avium complex (MAC)</taxon>
    </lineage>
</organism>
<gene>
    <name evidence="2" type="ORF">JPH1_43990</name>
</gene>
<name>A0AAI8SR47_MYCAV</name>
<feature type="region of interest" description="Disordered" evidence="1">
    <location>
        <begin position="1"/>
        <end position="82"/>
    </location>
</feature>
<accession>A0AAI8SR47</accession>